<keyword evidence="3" id="KW-1185">Reference proteome</keyword>
<comment type="caution">
    <text evidence="2">The sequence shown here is derived from an EMBL/GenBank/DDBJ whole genome shotgun (WGS) entry which is preliminary data.</text>
</comment>
<gene>
    <name evidence="2" type="ORF">F5878DRAFT_697528</name>
</gene>
<dbReference type="EMBL" id="MU806591">
    <property type="protein sequence ID" value="KAJ3834038.1"/>
    <property type="molecule type" value="Genomic_DNA"/>
</dbReference>
<proteinExistence type="predicted"/>
<protein>
    <submittedName>
        <fullName evidence="2">Uncharacterized protein</fullName>
    </submittedName>
</protein>
<evidence type="ECO:0000256" key="1">
    <source>
        <dbReference type="SAM" id="MobiDB-lite"/>
    </source>
</evidence>
<accession>A0AA38P0G2</accession>
<name>A0AA38P0G2_9AGAR</name>
<feature type="compositionally biased region" description="Basic and acidic residues" evidence="1">
    <location>
        <begin position="162"/>
        <end position="181"/>
    </location>
</feature>
<reference evidence="2" key="1">
    <citation type="submission" date="2022-08" db="EMBL/GenBank/DDBJ databases">
        <authorList>
            <consortium name="DOE Joint Genome Institute"/>
            <person name="Min B."/>
            <person name="Riley R."/>
            <person name="Sierra-Patev S."/>
            <person name="Naranjo-Ortiz M."/>
            <person name="Looney B."/>
            <person name="Konkel Z."/>
            <person name="Slot J.C."/>
            <person name="Sakamoto Y."/>
            <person name="Steenwyk J.L."/>
            <person name="Rokas A."/>
            <person name="Carro J."/>
            <person name="Camarero S."/>
            <person name="Ferreira P."/>
            <person name="Molpeceres G."/>
            <person name="Ruiz-Duenas F.J."/>
            <person name="Serrano A."/>
            <person name="Henrissat B."/>
            <person name="Drula E."/>
            <person name="Hughes K.W."/>
            <person name="Mata J.L."/>
            <person name="Ishikawa N.K."/>
            <person name="Vargas-Isla R."/>
            <person name="Ushijima S."/>
            <person name="Smith C.A."/>
            <person name="Ahrendt S."/>
            <person name="Andreopoulos W."/>
            <person name="He G."/>
            <person name="Labutti K."/>
            <person name="Lipzen A."/>
            <person name="Ng V."/>
            <person name="Sandor L."/>
            <person name="Barry K."/>
            <person name="Martinez A.T."/>
            <person name="Xiao Y."/>
            <person name="Gibbons J.G."/>
            <person name="Terashima K."/>
            <person name="Hibbett D.S."/>
            <person name="Grigoriev I.V."/>
        </authorList>
    </citation>
    <scope>NUCLEOTIDE SEQUENCE</scope>
    <source>
        <strain evidence="2">TFB9207</strain>
    </source>
</reference>
<dbReference type="Proteomes" id="UP001163846">
    <property type="component" value="Unassembled WGS sequence"/>
</dbReference>
<organism evidence="2 3">
    <name type="scientific">Lentinula raphanica</name>
    <dbReference type="NCBI Taxonomy" id="153919"/>
    <lineage>
        <taxon>Eukaryota</taxon>
        <taxon>Fungi</taxon>
        <taxon>Dikarya</taxon>
        <taxon>Basidiomycota</taxon>
        <taxon>Agaricomycotina</taxon>
        <taxon>Agaricomycetes</taxon>
        <taxon>Agaricomycetidae</taxon>
        <taxon>Agaricales</taxon>
        <taxon>Marasmiineae</taxon>
        <taxon>Omphalotaceae</taxon>
        <taxon>Lentinula</taxon>
    </lineage>
</organism>
<sequence>MDLWGPLNRIFVRADVAPLFLDWKLALVPTVEVLQKLLETVEHNFLMPTDQRRSCFEVLPPGEYEYDLIPVEKDPPTLFLIRNGSTSPQKLDLAYPQYPHVKLNVHPAFAVVHGIYQQYPSVHGGHLYFRLMSLITAVCYSSIPREFRDARPSIQLLPRRSSGQEDDKISLESDDSERILQDDCDSDSEAVGIRSWLEAVPRSNSSESHENLSMEGV</sequence>
<evidence type="ECO:0000313" key="3">
    <source>
        <dbReference type="Proteomes" id="UP001163846"/>
    </source>
</evidence>
<dbReference type="AlphaFoldDB" id="A0AA38P0G2"/>
<evidence type="ECO:0000313" key="2">
    <source>
        <dbReference type="EMBL" id="KAJ3834038.1"/>
    </source>
</evidence>
<feature type="region of interest" description="Disordered" evidence="1">
    <location>
        <begin position="159"/>
        <end position="186"/>
    </location>
</feature>